<accession>A0A915CPJ7</accession>
<feature type="compositionally biased region" description="Low complexity" evidence="1">
    <location>
        <begin position="125"/>
        <end position="135"/>
    </location>
</feature>
<feature type="signal peptide" evidence="2">
    <location>
        <begin position="1"/>
        <end position="25"/>
    </location>
</feature>
<feature type="compositionally biased region" description="Pro residues" evidence="1">
    <location>
        <begin position="444"/>
        <end position="456"/>
    </location>
</feature>
<feature type="compositionally biased region" description="Pro residues" evidence="1">
    <location>
        <begin position="89"/>
        <end position="100"/>
    </location>
</feature>
<feature type="compositionally biased region" description="Polar residues" evidence="1">
    <location>
        <begin position="142"/>
        <end position="151"/>
    </location>
</feature>
<protein>
    <submittedName>
        <fullName evidence="4">Uncharacterized protein</fullName>
    </submittedName>
</protein>
<feature type="compositionally biased region" description="Pro residues" evidence="1">
    <location>
        <begin position="464"/>
        <end position="474"/>
    </location>
</feature>
<evidence type="ECO:0000256" key="2">
    <source>
        <dbReference type="SAM" id="SignalP"/>
    </source>
</evidence>
<feature type="region of interest" description="Disordered" evidence="1">
    <location>
        <begin position="49"/>
        <end position="502"/>
    </location>
</feature>
<feature type="compositionally biased region" description="Polar residues" evidence="1">
    <location>
        <begin position="65"/>
        <end position="88"/>
    </location>
</feature>
<keyword evidence="3" id="KW-1185">Reference proteome</keyword>
<evidence type="ECO:0000256" key="1">
    <source>
        <dbReference type="SAM" id="MobiDB-lite"/>
    </source>
</evidence>
<evidence type="ECO:0000313" key="4">
    <source>
        <dbReference type="WBParaSite" id="jg11280"/>
    </source>
</evidence>
<feature type="compositionally biased region" description="Pro residues" evidence="1">
    <location>
        <begin position="363"/>
        <end position="384"/>
    </location>
</feature>
<dbReference type="Proteomes" id="UP000887574">
    <property type="component" value="Unplaced"/>
</dbReference>
<reference evidence="4" key="1">
    <citation type="submission" date="2022-11" db="UniProtKB">
        <authorList>
            <consortium name="WormBaseParasite"/>
        </authorList>
    </citation>
    <scope>IDENTIFICATION</scope>
</reference>
<feature type="chain" id="PRO_5036791455" evidence="2">
    <location>
        <begin position="26"/>
        <end position="651"/>
    </location>
</feature>
<evidence type="ECO:0000313" key="3">
    <source>
        <dbReference type="Proteomes" id="UP000887574"/>
    </source>
</evidence>
<feature type="compositionally biased region" description="Polar residues" evidence="1">
    <location>
        <begin position="183"/>
        <end position="203"/>
    </location>
</feature>
<dbReference type="WBParaSite" id="jg11280">
    <property type="protein sequence ID" value="jg11280"/>
    <property type="gene ID" value="jg11280"/>
</dbReference>
<keyword evidence="2" id="KW-0732">Signal</keyword>
<dbReference type="AlphaFoldDB" id="A0A915CPJ7"/>
<proteinExistence type="predicted"/>
<feature type="compositionally biased region" description="Pro residues" evidence="1">
    <location>
        <begin position="285"/>
        <end position="310"/>
    </location>
</feature>
<name>A0A915CPJ7_9BILA</name>
<sequence length="651" mass="70586">MEFKNPFSMIIFILVLLTSLPCCSAQEEDTQQQPQEAEVHELPVQWYRDEAPPPTSVVNSKAFATPQQRFYDTPVSSPQFVDRNQQYRPPNPPVWNPPANPQYVNSKSGPEPPPGQFSNWPPTQPNQNPYQAPAQRPEEVAYNQQGNQQPQLSFRSPSGQFSSVSSSSQLSLPSGPQNIAYYQPNQPSATPNYGSEYTPSENLGNKRPPVLLIGNFPPRQGAGPNPPQPGATFPYVPTTPLPFVTRYSPPNGPTVRPYATPAAPGEEEYGSPPSPEKGGENPYESPKPSPPAPGFKQPPRPIPLPFPPSPSEDETPPIIPKADVFYPPQKPGEEQPGYETSGGPTPPPGRGQSPSPEQLKIPGQPPSPSKPQVPGQPPRVPGQPPLSEVPCQPPRLPGQPKMPLSRDRRYVSQPPSSEVPCQPPRLPGQPQVPLSPGQEVCQPGQPPQVPGQPPQIPGQTPQIPSQPPQIPGQPPTLSGKPPSPVQPEQPGQPQVPGFPPQDSLEYLVSHLNYLDNHQAYQDSQEYLVSHLKYPDSHLLLDNPSARTATKLSRTAQNTWSTTSNSWSATFSPVSRPTTTFPKPTYSATSIPYLSASRPTSTIQTRISIISSVRVYSSTIYSWTAILAVAARSAYFSTTSTLSAIPSSTTST</sequence>
<organism evidence="3 4">
    <name type="scientific">Ditylenchus dipsaci</name>
    <dbReference type="NCBI Taxonomy" id="166011"/>
    <lineage>
        <taxon>Eukaryota</taxon>
        <taxon>Metazoa</taxon>
        <taxon>Ecdysozoa</taxon>
        <taxon>Nematoda</taxon>
        <taxon>Chromadorea</taxon>
        <taxon>Rhabditida</taxon>
        <taxon>Tylenchina</taxon>
        <taxon>Tylenchomorpha</taxon>
        <taxon>Sphaerularioidea</taxon>
        <taxon>Anguinidae</taxon>
        <taxon>Anguininae</taxon>
        <taxon>Ditylenchus</taxon>
    </lineage>
</organism>
<feature type="compositionally biased region" description="Low complexity" evidence="1">
    <location>
        <begin position="152"/>
        <end position="177"/>
    </location>
</feature>